<evidence type="ECO:0000313" key="2">
    <source>
        <dbReference type="Proteomes" id="UP000593567"/>
    </source>
</evidence>
<dbReference type="Proteomes" id="UP000593567">
    <property type="component" value="Unassembled WGS sequence"/>
</dbReference>
<dbReference type="EMBL" id="VXIV02002922">
    <property type="protein sequence ID" value="KAF6021997.1"/>
    <property type="molecule type" value="Genomic_DNA"/>
</dbReference>
<dbReference type="SUPFAM" id="SSF56112">
    <property type="entry name" value="Protein kinase-like (PK-like)"/>
    <property type="match status" value="1"/>
</dbReference>
<dbReference type="InterPro" id="IPR011009">
    <property type="entry name" value="Kinase-like_dom_sf"/>
</dbReference>
<protein>
    <submittedName>
        <fullName evidence="1">Uncharacterized protein</fullName>
    </submittedName>
</protein>
<sequence>MYSHFGIMSQCWLENPEERPSFTVILEFLNKLLENTECSPQSPYSYIREYTKDIPVDYVEDAMEVEVSCTA</sequence>
<dbReference type="AlphaFoldDB" id="A0A7J7J7S1"/>
<name>A0A7J7J7S1_BUGNE</name>
<organism evidence="1 2">
    <name type="scientific">Bugula neritina</name>
    <name type="common">Brown bryozoan</name>
    <name type="synonym">Sertularia neritina</name>
    <dbReference type="NCBI Taxonomy" id="10212"/>
    <lineage>
        <taxon>Eukaryota</taxon>
        <taxon>Metazoa</taxon>
        <taxon>Spiralia</taxon>
        <taxon>Lophotrochozoa</taxon>
        <taxon>Bryozoa</taxon>
        <taxon>Gymnolaemata</taxon>
        <taxon>Cheilostomatida</taxon>
        <taxon>Flustrina</taxon>
        <taxon>Buguloidea</taxon>
        <taxon>Bugulidae</taxon>
        <taxon>Bugula</taxon>
    </lineage>
</organism>
<evidence type="ECO:0000313" key="1">
    <source>
        <dbReference type="EMBL" id="KAF6021997.1"/>
    </source>
</evidence>
<reference evidence="1" key="1">
    <citation type="submission" date="2020-06" db="EMBL/GenBank/DDBJ databases">
        <title>Draft genome of Bugula neritina, a colonial animal packing powerful symbionts and potential medicines.</title>
        <authorList>
            <person name="Rayko M."/>
        </authorList>
    </citation>
    <scope>NUCLEOTIDE SEQUENCE [LARGE SCALE GENOMIC DNA]</scope>
    <source>
        <strain evidence="1">Kwan_BN1</strain>
    </source>
</reference>
<gene>
    <name evidence="1" type="ORF">EB796_019703</name>
</gene>
<proteinExistence type="predicted"/>
<comment type="caution">
    <text evidence="1">The sequence shown here is derived from an EMBL/GenBank/DDBJ whole genome shotgun (WGS) entry which is preliminary data.</text>
</comment>
<dbReference type="OrthoDB" id="774951at2759"/>
<keyword evidence="2" id="KW-1185">Reference proteome</keyword>
<accession>A0A7J7J7S1</accession>